<sequence>MSVQRWIHCGLCNNLMANKETKFYHLSCTDVLCRSCMGQTNRGTSCPLCNATIRHFTELGDSMSRREKILYHSAPISFYQIASQTLTFQQKHRKNLVQAILKARDSLRRLDELETQIRQQIVETHKRYENMRRFRRNLQESMRKTVTSSDRRNVDADALCSVATGIISQRRISTSTPFFRPSVTPVQSQRRFSVDSNNLINSVKMSQANYSNDSGIGITPSSDCSIGSSNRSISTSTPKTISPIRPNAISHRRVSVGIAYGYRIDRHKCIGALGVTSRTPVHIACQGIFCSTTGGAFRPLPAVMGSVLSLGTWDVVKVPSPRQS</sequence>
<keyword evidence="1 4" id="KW-0863">Zinc-finger</keyword>
<dbReference type="InterPro" id="IPR001841">
    <property type="entry name" value="Znf_RING"/>
</dbReference>
<organism evidence="7 8">
    <name type="scientific">Anopheles minimus</name>
    <dbReference type="NCBI Taxonomy" id="112268"/>
    <lineage>
        <taxon>Eukaryota</taxon>
        <taxon>Metazoa</taxon>
        <taxon>Ecdysozoa</taxon>
        <taxon>Arthropoda</taxon>
        <taxon>Hexapoda</taxon>
        <taxon>Insecta</taxon>
        <taxon>Pterygota</taxon>
        <taxon>Neoptera</taxon>
        <taxon>Endopterygota</taxon>
        <taxon>Diptera</taxon>
        <taxon>Nematocera</taxon>
        <taxon>Culicoidea</taxon>
        <taxon>Culicidae</taxon>
        <taxon>Anophelinae</taxon>
        <taxon>Anopheles</taxon>
    </lineage>
</organism>
<keyword evidence="8" id="KW-1185">Reference proteome</keyword>
<dbReference type="EnsemblMetazoa" id="AMIN006205-RA">
    <property type="protein sequence ID" value="AMIN006205-PA"/>
    <property type="gene ID" value="AMIN006205"/>
</dbReference>
<reference evidence="8" key="1">
    <citation type="submission" date="2013-03" db="EMBL/GenBank/DDBJ databases">
        <title>The Genome Sequence of Anopheles minimus MINIMUS1.</title>
        <authorList>
            <consortium name="The Broad Institute Genomics Platform"/>
            <person name="Neafsey D.E."/>
            <person name="Walton C."/>
            <person name="Walker B."/>
            <person name="Young S.K."/>
            <person name="Zeng Q."/>
            <person name="Gargeya S."/>
            <person name="Fitzgerald M."/>
            <person name="Haas B."/>
            <person name="Abouelleil A."/>
            <person name="Allen A.W."/>
            <person name="Alvarado L."/>
            <person name="Arachchi H.M."/>
            <person name="Berlin A.M."/>
            <person name="Chapman S.B."/>
            <person name="Gainer-Dewar J."/>
            <person name="Goldberg J."/>
            <person name="Griggs A."/>
            <person name="Gujja S."/>
            <person name="Hansen M."/>
            <person name="Howarth C."/>
            <person name="Imamovic A."/>
            <person name="Ireland A."/>
            <person name="Larimer J."/>
            <person name="McCowan C."/>
            <person name="Murphy C."/>
            <person name="Pearson M."/>
            <person name="Poon T.W."/>
            <person name="Priest M."/>
            <person name="Roberts A."/>
            <person name="Saif S."/>
            <person name="Shea T."/>
            <person name="Sisk P."/>
            <person name="Sykes S."/>
            <person name="Wortman J."/>
            <person name="Nusbaum C."/>
            <person name="Birren B."/>
        </authorList>
    </citation>
    <scope>NUCLEOTIDE SEQUENCE [LARGE SCALE GENOMIC DNA]</scope>
    <source>
        <strain evidence="8">MINIMUS1</strain>
    </source>
</reference>
<keyword evidence="3" id="KW-0469">Meiosis</keyword>
<dbReference type="GO" id="GO:0019789">
    <property type="term" value="F:SUMO transferase activity"/>
    <property type="evidence" value="ECO:0007669"/>
    <property type="project" value="InterPro"/>
</dbReference>
<reference evidence="7" key="2">
    <citation type="submission" date="2020-05" db="UniProtKB">
        <authorList>
            <consortium name="EnsemblMetazoa"/>
        </authorList>
    </citation>
    <scope>IDENTIFICATION</scope>
    <source>
        <strain evidence="7">MINIMUS1</strain>
    </source>
</reference>
<protein>
    <submittedName>
        <fullName evidence="7">RING-type domain-containing protein</fullName>
    </submittedName>
</protein>
<dbReference type="GO" id="GO:0007131">
    <property type="term" value="P:reciprocal meiotic recombination"/>
    <property type="evidence" value="ECO:0007669"/>
    <property type="project" value="InterPro"/>
</dbReference>
<dbReference type="VEuPathDB" id="VectorBase:AMIN006205"/>
<dbReference type="STRING" id="112268.A0A182W783"/>
<dbReference type="PANTHER" id="PTHR22663">
    <property type="entry name" value="RING FINGER PROTEIN NARYA-RELATED"/>
    <property type="match status" value="1"/>
</dbReference>
<proteinExistence type="predicted"/>
<evidence type="ECO:0000256" key="1">
    <source>
        <dbReference type="ARBA" id="ARBA00022771"/>
    </source>
</evidence>
<dbReference type="GO" id="GO:0007129">
    <property type="term" value="P:homologous chromosome pairing at meiosis"/>
    <property type="evidence" value="ECO:0007669"/>
    <property type="project" value="TreeGrafter"/>
</dbReference>
<keyword evidence="2" id="KW-0862">Zinc</keyword>
<dbReference type="SUPFAM" id="SSF57850">
    <property type="entry name" value="RING/U-box"/>
    <property type="match status" value="1"/>
</dbReference>
<dbReference type="AlphaFoldDB" id="A0A182W783"/>
<evidence type="ECO:0000313" key="8">
    <source>
        <dbReference type="Proteomes" id="UP000075920"/>
    </source>
</evidence>
<dbReference type="GO" id="GO:0000795">
    <property type="term" value="C:synaptonemal complex"/>
    <property type="evidence" value="ECO:0007669"/>
    <property type="project" value="InterPro"/>
</dbReference>
<keyword evidence="1 4" id="KW-0479">Metal-binding</keyword>
<evidence type="ECO:0000256" key="4">
    <source>
        <dbReference type="PROSITE-ProRule" id="PRU00175"/>
    </source>
</evidence>
<feature type="coiled-coil region" evidence="5">
    <location>
        <begin position="96"/>
        <end position="123"/>
    </location>
</feature>
<dbReference type="InterPro" id="IPR042123">
    <property type="entry name" value="Zip3/RNF212-like"/>
</dbReference>
<dbReference type="GO" id="GO:0016925">
    <property type="term" value="P:protein sumoylation"/>
    <property type="evidence" value="ECO:0007669"/>
    <property type="project" value="TreeGrafter"/>
</dbReference>
<feature type="domain" description="RING-type" evidence="6">
    <location>
        <begin position="9"/>
        <end position="50"/>
    </location>
</feature>
<name>A0A182W783_9DIPT</name>
<dbReference type="PANTHER" id="PTHR22663:SF17">
    <property type="entry name" value="RING FINGER PROTEIN NARYA-RELATED"/>
    <property type="match status" value="1"/>
</dbReference>
<dbReference type="GO" id="GO:0008270">
    <property type="term" value="F:zinc ion binding"/>
    <property type="evidence" value="ECO:0007669"/>
    <property type="project" value="UniProtKB-KW"/>
</dbReference>
<evidence type="ECO:0000313" key="7">
    <source>
        <dbReference type="EnsemblMetazoa" id="AMIN006205-PA"/>
    </source>
</evidence>
<dbReference type="InterPro" id="IPR013083">
    <property type="entry name" value="Znf_RING/FYVE/PHD"/>
</dbReference>
<evidence type="ECO:0000256" key="5">
    <source>
        <dbReference type="SAM" id="Coils"/>
    </source>
</evidence>
<accession>A0A182W783</accession>
<dbReference type="Proteomes" id="UP000075920">
    <property type="component" value="Unassembled WGS sequence"/>
</dbReference>
<dbReference type="PROSITE" id="PS50089">
    <property type="entry name" value="ZF_RING_2"/>
    <property type="match status" value="1"/>
</dbReference>
<evidence type="ECO:0000256" key="2">
    <source>
        <dbReference type="ARBA" id="ARBA00022833"/>
    </source>
</evidence>
<dbReference type="Gene3D" id="3.30.40.10">
    <property type="entry name" value="Zinc/RING finger domain, C3HC4 (zinc finger)"/>
    <property type="match status" value="1"/>
</dbReference>
<evidence type="ECO:0000256" key="3">
    <source>
        <dbReference type="ARBA" id="ARBA00023254"/>
    </source>
</evidence>
<keyword evidence="5" id="KW-0175">Coiled coil</keyword>
<evidence type="ECO:0000259" key="6">
    <source>
        <dbReference type="PROSITE" id="PS50089"/>
    </source>
</evidence>